<dbReference type="RefSeq" id="WP_349144550.1">
    <property type="nucleotide sequence ID" value="NZ_JBBMFC010000016.1"/>
</dbReference>
<accession>A0ABV1I1T5</accession>
<name>A0ABV1I1T5_9FIRM</name>
<feature type="compositionally biased region" description="Basic and acidic residues" evidence="1">
    <location>
        <begin position="49"/>
        <end position="59"/>
    </location>
</feature>
<evidence type="ECO:0000256" key="2">
    <source>
        <dbReference type="SAM" id="Phobius"/>
    </source>
</evidence>
<dbReference type="EMBL" id="JBBMFC010000016">
    <property type="protein sequence ID" value="MEQ2579129.1"/>
    <property type="molecule type" value="Genomic_DNA"/>
</dbReference>
<sequence>MEDRMETVRGLAGKIKEKYWPPGKDQLLILVLVGLLLAVIAIPVEKKGTADEISREREMNSGMMGNSSGSGNSSVDDNLESGMSDGEDEPLSDLEKYEAQTEQKLEELLSTVDGAGQVRVMLTWEGSSERQVEKDRISNADSVEEETIYQENDNGKYPYVVSWINPKVTGVLVIAEGGGNTKVKAEILEAVQALFGIEPHKIKIMKMGEGGNIVEKN</sequence>
<keyword evidence="4" id="KW-1185">Reference proteome</keyword>
<gene>
    <name evidence="3" type="ORF">WMO62_09845</name>
</gene>
<dbReference type="Proteomes" id="UP001470288">
    <property type="component" value="Unassembled WGS sequence"/>
</dbReference>
<proteinExistence type="predicted"/>
<reference evidence="3 4" key="1">
    <citation type="submission" date="2024-03" db="EMBL/GenBank/DDBJ databases">
        <title>Human intestinal bacterial collection.</title>
        <authorList>
            <person name="Pauvert C."/>
            <person name="Hitch T.C.A."/>
            <person name="Clavel T."/>
        </authorList>
    </citation>
    <scope>NUCLEOTIDE SEQUENCE [LARGE SCALE GENOMIC DNA]</scope>
    <source>
        <strain evidence="3 4">CLA-AA-H78B</strain>
    </source>
</reference>
<protein>
    <submittedName>
        <fullName evidence="3">Stage III sporulation protein AG</fullName>
    </submittedName>
</protein>
<feature type="region of interest" description="Disordered" evidence="1">
    <location>
        <begin position="49"/>
        <end position="91"/>
    </location>
</feature>
<keyword evidence="2" id="KW-0472">Membrane</keyword>
<feature type="compositionally biased region" description="Low complexity" evidence="1">
    <location>
        <begin position="60"/>
        <end position="74"/>
    </location>
</feature>
<comment type="caution">
    <text evidence="3">The sequence shown here is derived from an EMBL/GenBank/DDBJ whole genome shotgun (WGS) entry which is preliminary data.</text>
</comment>
<feature type="transmembrane region" description="Helical" evidence="2">
    <location>
        <begin position="27"/>
        <end position="44"/>
    </location>
</feature>
<evidence type="ECO:0000313" key="4">
    <source>
        <dbReference type="Proteomes" id="UP001470288"/>
    </source>
</evidence>
<organism evidence="3 4">
    <name type="scientific">Hominiventricola aquisgranensis</name>
    <dbReference type="NCBI Taxonomy" id="3133164"/>
    <lineage>
        <taxon>Bacteria</taxon>
        <taxon>Bacillati</taxon>
        <taxon>Bacillota</taxon>
        <taxon>Clostridia</taxon>
        <taxon>Lachnospirales</taxon>
        <taxon>Lachnospiraceae</taxon>
        <taxon>Hominiventricola</taxon>
    </lineage>
</organism>
<keyword evidence="2" id="KW-1133">Transmembrane helix</keyword>
<keyword evidence="2" id="KW-0812">Transmembrane</keyword>
<evidence type="ECO:0000313" key="3">
    <source>
        <dbReference type="EMBL" id="MEQ2579129.1"/>
    </source>
</evidence>
<evidence type="ECO:0000256" key="1">
    <source>
        <dbReference type="SAM" id="MobiDB-lite"/>
    </source>
</evidence>